<dbReference type="InterPro" id="IPR002347">
    <property type="entry name" value="SDR_fam"/>
</dbReference>
<reference evidence="4 5" key="2">
    <citation type="submission" date="2020-03" db="EMBL/GenBank/DDBJ databases">
        <authorList>
            <person name="Ichikawa N."/>
            <person name="Kimura A."/>
            <person name="Kitahashi Y."/>
            <person name="Uohara A."/>
        </authorList>
    </citation>
    <scope>NUCLEOTIDE SEQUENCE [LARGE SCALE GENOMIC DNA]</scope>
    <source>
        <strain evidence="4 5">NBRC 105367</strain>
    </source>
</reference>
<dbReference type="CDD" id="cd05233">
    <property type="entry name" value="SDR_c"/>
    <property type="match status" value="1"/>
</dbReference>
<dbReference type="Proteomes" id="UP000503011">
    <property type="component" value="Chromosome"/>
</dbReference>
<dbReference type="AlphaFoldDB" id="A0A6F8YU36"/>
<evidence type="ECO:0000256" key="1">
    <source>
        <dbReference type="ARBA" id="ARBA00006484"/>
    </source>
</evidence>
<dbReference type="KEGG" id="psuu:Psuf_069370"/>
<dbReference type="PANTHER" id="PTHR42760:SF133">
    <property type="entry name" value="3-OXOACYL-[ACYL-CARRIER-PROTEIN] REDUCTASE"/>
    <property type="match status" value="1"/>
</dbReference>
<dbReference type="Gene3D" id="3.40.50.720">
    <property type="entry name" value="NAD(P)-binding Rossmann-like Domain"/>
    <property type="match status" value="1"/>
</dbReference>
<comment type="similarity">
    <text evidence="1">Belongs to the short-chain dehydrogenases/reductases (SDR) family.</text>
</comment>
<gene>
    <name evidence="4" type="ORF">Psuf_069370</name>
</gene>
<proteinExistence type="inferred from homology"/>
<dbReference type="PANTHER" id="PTHR42760">
    <property type="entry name" value="SHORT-CHAIN DEHYDROGENASES/REDUCTASES FAMILY MEMBER"/>
    <property type="match status" value="1"/>
</dbReference>
<name>A0A6F8YU36_9ACTN</name>
<evidence type="ECO:0000313" key="4">
    <source>
        <dbReference type="EMBL" id="BCB89624.1"/>
    </source>
</evidence>
<feature type="domain" description="Ketoreductase" evidence="3">
    <location>
        <begin position="4"/>
        <end position="210"/>
    </location>
</feature>
<evidence type="ECO:0000259" key="3">
    <source>
        <dbReference type="SMART" id="SM00822"/>
    </source>
</evidence>
<accession>A0A6F8YU36</accession>
<dbReference type="GO" id="GO:0048038">
    <property type="term" value="F:quinone binding"/>
    <property type="evidence" value="ECO:0007669"/>
    <property type="project" value="TreeGrafter"/>
</dbReference>
<dbReference type="Pfam" id="PF13561">
    <property type="entry name" value="adh_short_C2"/>
    <property type="match status" value="1"/>
</dbReference>
<dbReference type="GO" id="GO:0006633">
    <property type="term" value="P:fatty acid biosynthetic process"/>
    <property type="evidence" value="ECO:0007669"/>
    <property type="project" value="TreeGrafter"/>
</dbReference>
<dbReference type="GO" id="GO:0016616">
    <property type="term" value="F:oxidoreductase activity, acting on the CH-OH group of donors, NAD or NADP as acceptor"/>
    <property type="evidence" value="ECO:0007669"/>
    <property type="project" value="TreeGrafter"/>
</dbReference>
<dbReference type="InterPro" id="IPR020904">
    <property type="entry name" value="Sc_DH/Rdtase_CS"/>
</dbReference>
<dbReference type="PRINTS" id="PR00081">
    <property type="entry name" value="GDHRDH"/>
</dbReference>
<evidence type="ECO:0000313" key="5">
    <source>
        <dbReference type="Proteomes" id="UP000503011"/>
    </source>
</evidence>
<organism evidence="4 5">
    <name type="scientific">Phytohabitans suffuscus</name>
    <dbReference type="NCBI Taxonomy" id="624315"/>
    <lineage>
        <taxon>Bacteria</taxon>
        <taxon>Bacillati</taxon>
        <taxon>Actinomycetota</taxon>
        <taxon>Actinomycetes</taxon>
        <taxon>Micromonosporales</taxon>
        <taxon>Micromonosporaceae</taxon>
    </lineage>
</organism>
<dbReference type="SMART" id="SM00822">
    <property type="entry name" value="PKS_KR"/>
    <property type="match status" value="1"/>
</dbReference>
<evidence type="ECO:0000256" key="2">
    <source>
        <dbReference type="ARBA" id="ARBA00023002"/>
    </source>
</evidence>
<sequence length="240" mass="23927">MISLVTGAGSGIGAATAQVLAARGDRVVCVDRDEAAARETATGVGGLPVTADVTDPAAVEAAVEATVRAFGRVDAVACCAGVEVNEAAQRLDPRVFDRVLAVNVTGSFLVAAAAARRMIAQGGGRVVLVGSANSVVALPGQAAYAVSKGGVLMLGRALAVDWAPYGITVNVVGPGVTDTPMSAGSLGDPERRARLLDGVPLGRPARPAEIAEVIAFLASPAASYVTGAFLPVDGGWLARG</sequence>
<dbReference type="EMBL" id="AP022871">
    <property type="protein sequence ID" value="BCB89624.1"/>
    <property type="molecule type" value="Genomic_DNA"/>
</dbReference>
<keyword evidence="2" id="KW-0560">Oxidoreductase</keyword>
<dbReference type="SUPFAM" id="SSF51735">
    <property type="entry name" value="NAD(P)-binding Rossmann-fold domains"/>
    <property type="match status" value="1"/>
</dbReference>
<protein>
    <submittedName>
        <fullName evidence="4">Oxidoreductase</fullName>
    </submittedName>
</protein>
<dbReference type="FunFam" id="3.40.50.720:FF:000084">
    <property type="entry name" value="Short-chain dehydrogenase reductase"/>
    <property type="match status" value="1"/>
</dbReference>
<reference evidence="4 5" key="1">
    <citation type="submission" date="2020-03" db="EMBL/GenBank/DDBJ databases">
        <title>Whole genome shotgun sequence of Phytohabitans suffuscus NBRC 105367.</title>
        <authorList>
            <person name="Komaki H."/>
            <person name="Tamura T."/>
        </authorList>
    </citation>
    <scope>NUCLEOTIDE SEQUENCE [LARGE SCALE GENOMIC DNA]</scope>
    <source>
        <strain evidence="4 5">NBRC 105367</strain>
    </source>
</reference>
<keyword evidence="5" id="KW-1185">Reference proteome</keyword>
<dbReference type="InterPro" id="IPR057326">
    <property type="entry name" value="KR_dom"/>
</dbReference>
<dbReference type="InterPro" id="IPR036291">
    <property type="entry name" value="NAD(P)-bd_dom_sf"/>
</dbReference>
<dbReference type="PROSITE" id="PS00061">
    <property type="entry name" value="ADH_SHORT"/>
    <property type="match status" value="1"/>
</dbReference>